<dbReference type="PROSITE" id="PS00923">
    <property type="entry name" value="ASP_GLU_RACEMASE_1"/>
    <property type="match status" value="1"/>
</dbReference>
<dbReference type="InterPro" id="IPR018187">
    <property type="entry name" value="Asp/Glu_racemase_AS_1"/>
</dbReference>
<keyword evidence="4" id="KW-1185">Reference proteome</keyword>
<accession>A0A372ZSW8</accession>
<dbReference type="GO" id="GO:0047661">
    <property type="term" value="F:amino-acid racemase activity"/>
    <property type="evidence" value="ECO:0007669"/>
    <property type="project" value="InterPro"/>
</dbReference>
<dbReference type="InterPro" id="IPR001920">
    <property type="entry name" value="Asp/Glu_race"/>
</dbReference>
<organism evidence="3 4">
    <name type="scientific">Kitasatospora xanthocidica</name>
    <dbReference type="NCBI Taxonomy" id="83382"/>
    <lineage>
        <taxon>Bacteria</taxon>
        <taxon>Bacillati</taxon>
        <taxon>Actinomycetota</taxon>
        <taxon>Actinomycetes</taxon>
        <taxon>Kitasatosporales</taxon>
        <taxon>Streptomycetaceae</taxon>
        <taxon>Kitasatospora</taxon>
    </lineage>
</organism>
<proteinExistence type="inferred from homology"/>
<evidence type="ECO:0000313" key="3">
    <source>
        <dbReference type="EMBL" id="RGD58542.1"/>
    </source>
</evidence>
<sequence length="242" mass="25578">MTALTARAPERTLGVLGGMGPAATAEFLRLLAADAPASRDQQHPRLLLLSEPGIPDRTAAILGGDDEPGRRVRECLRTLASWGADLLAVPCNTAHVFLDGFAATSPVPVVDIVDATLDEAVRLSPDGGWLTATTGTVRSGLYQRRAAARGYRLLVPDGGTQEAVHGAAERVKAGRAEEAGAAFREAVGRLWRRRRLPVVAACTELPLAYRSAGLPPELMVSSLAALSRACIAELYRSVPVRS</sequence>
<dbReference type="AlphaFoldDB" id="A0A372ZSW8"/>
<evidence type="ECO:0000313" key="4">
    <source>
        <dbReference type="Proteomes" id="UP000263377"/>
    </source>
</evidence>
<name>A0A372ZSW8_9ACTN</name>
<dbReference type="SUPFAM" id="SSF53681">
    <property type="entry name" value="Aspartate/glutamate racemase"/>
    <property type="match status" value="2"/>
</dbReference>
<evidence type="ECO:0000256" key="1">
    <source>
        <dbReference type="ARBA" id="ARBA00007847"/>
    </source>
</evidence>
<dbReference type="InterPro" id="IPR015942">
    <property type="entry name" value="Asp/Glu/hydantoin_racemase"/>
</dbReference>
<dbReference type="Proteomes" id="UP000263377">
    <property type="component" value="Unassembled WGS sequence"/>
</dbReference>
<dbReference type="RefSeq" id="WP_117487107.1">
    <property type="nucleotide sequence ID" value="NZ_QVIG01000001.1"/>
</dbReference>
<dbReference type="NCBIfam" id="TIGR00035">
    <property type="entry name" value="asp_race"/>
    <property type="match status" value="1"/>
</dbReference>
<dbReference type="InterPro" id="IPR004380">
    <property type="entry name" value="Asp_race"/>
</dbReference>
<gene>
    <name evidence="3" type="ORF">DR950_12775</name>
</gene>
<comment type="caution">
    <text evidence="3">The sequence shown here is derived from an EMBL/GenBank/DDBJ whole genome shotgun (WGS) entry which is preliminary data.</text>
</comment>
<evidence type="ECO:0000256" key="2">
    <source>
        <dbReference type="ARBA" id="ARBA00023235"/>
    </source>
</evidence>
<reference evidence="3 4" key="1">
    <citation type="submission" date="2018-08" db="EMBL/GenBank/DDBJ databases">
        <title>Diversity &amp; Physiological Properties of Lignin-Decomposing Actinobacteria from Soil.</title>
        <authorList>
            <person name="Roh S.G."/>
            <person name="Kim S.B."/>
        </authorList>
    </citation>
    <scope>NUCLEOTIDE SEQUENCE [LARGE SCALE GENOMIC DNA]</scope>
    <source>
        <strain evidence="3 4">MMS17-GH009</strain>
    </source>
</reference>
<dbReference type="PANTHER" id="PTHR21198:SF7">
    <property type="entry name" value="ASPARTATE-GLUTAMATE RACEMASE FAMILY"/>
    <property type="match status" value="1"/>
</dbReference>
<protein>
    <submittedName>
        <fullName evidence="3">Aspartate/glutamate racemase family protein</fullName>
    </submittedName>
</protein>
<dbReference type="Pfam" id="PF01177">
    <property type="entry name" value="Asp_Glu_race"/>
    <property type="match status" value="1"/>
</dbReference>
<keyword evidence="2" id="KW-0413">Isomerase</keyword>
<dbReference type="Gene3D" id="3.40.50.1860">
    <property type="match status" value="2"/>
</dbReference>
<comment type="similarity">
    <text evidence="1">Belongs to the aspartate/glutamate racemases family.</text>
</comment>
<dbReference type="PANTHER" id="PTHR21198">
    <property type="entry name" value="GLUTAMATE RACEMASE"/>
    <property type="match status" value="1"/>
</dbReference>
<dbReference type="EMBL" id="QVIG01000001">
    <property type="protein sequence ID" value="RGD58542.1"/>
    <property type="molecule type" value="Genomic_DNA"/>
</dbReference>